<name>B5VLN6_YEAS6</name>
<organism evidence="2 3">
    <name type="scientific">Saccharomyces cerevisiae (strain AWRI1631)</name>
    <name type="common">Baker's yeast</name>
    <dbReference type="NCBI Taxonomy" id="545124"/>
    <lineage>
        <taxon>Eukaryota</taxon>
        <taxon>Fungi</taxon>
        <taxon>Dikarya</taxon>
        <taxon>Ascomycota</taxon>
        <taxon>Saccharomycotina</taxon>
        <taxon>Saccharomycetes</taxon>
        <taxon>Saccharomycetales</taxon>
        <taxon>Saccharomycetaceae</taxon>
        <taxon>Saccharomyces</taxon>
    </lineage>
</organism>
<dbReference type="EMBL" id="ABSV01001374">
    <property type="protein sequence ID" value="EDZ71154.1"/>
    <property type="molecule type" value="Genomic_DNA"/>
</dbReference>
<dbReference type="AlphaFoldDB" id="B5VLN6"/>
<accession>B5VLN6</accession>
<dbReference type="Proteomes" id="UP000008988">
    <property type="component" value="Unassembled WGS sequence"/>
</dbReference>
<protein>
    <submittedName>
        <fullName evidence="2">Uncharacterized protein</fullName>
    </submittedName>
</protein>
<evidence type="ECO:0000313" key="3">
    <source>
        <dbReference type="Proteomes" id="UP000008988"/>
    </source>
</evidence>
<reference evidence="2 3" key="1">
    <citation type="journal article" date="2008" name="FEMS Yeast Res.">
        <title>Comparative genome analysis of a Saccharomyces cerevisiae wine strain.</title>
        <authorList>
            <person name="Borneman A.R."/>
            <person name="Forgan A.H."/>
            <person name="Pretorius I.S."/>
            <person name="Chambers P.J."/>
        </authorList>
    </citation>
    <scope>NUCLEOTIDE SEQUENCE [LARGE SCALE GENOMIC DNA]</scope>
    <source>
        <strain evidence="2 3">AWRI1631</strain>
    </source>
</reference>
<evidence type="ECO:0000256" key="1">
    <source>
        <dbReference type="SAM" id="Phobius"/>
    </source>
</evidence>
<keyword evidence="1" id="KW-1133">Transmembrane helix</keyword>
<sequence length="178" mass="19577">MPVSSSRITLSLSESIPLSKCDEVGIGMSNVLCPWLLKLNSSVLSSKIAFFLPTSLFFMIWLVKSITKSLSLLSPLAELLLRECSLSSSSKIFLGDILLNFLFFFIGDDDWVSWTFGRLISFAVGVEITSFLSAKTSRFILPSSNVVLPFSMLICSFSSTLLRFTFSPCAPSSTLILC</sequence>
<gene>
    <name evidence="2" type="ORF">AWRI1631_102740</name>
</gene>
<feature type="transmembrane region" description="Helical" evidence="1">
    <location>
        <begin position="44"/>
        <end position="63"/>
    </location>
</feature>
<comment type="caution">
    <text evidence="2">The sequence shown here is derived from an EMBL/GenBank/DDBJ whole genome shotgun (WGS) entry which is preliminary data.</text>
</comment>
<feature type="transmembrane region" description="Helical" evidence="1">
    <location>
        <begin position="146"/>
        <end position="166"/>
    </location>
</feature>
<evidence type="ECO:0000313" key="2">
    <source>
        <dbReference type="EMBL" id="EDZ71154.1"/>
    </source>
</evidence>
<keyword evidence="1" id="KW-0812">Transmembrane</keyword>
<keyword evidence="1" id="KW-0472">Membrane</keyword>
<feature type="transmembrane region" description="Helical" evidence="1">
    <location>
        <begin position="112"/>
        <end position="134"/>
    </location>
</feature>
<proteinExistence type="predicted"/>